<dbReference type="InterPro" id="IPR004089">
    <property type="entry name" value="MCPsignal_dom"/>
</dbReference>
<keyword evidence="4 8" id="KW-0472">Membrane</keyword>
<feature type="transmembrane region" description="Helical" evidence="8">
    <location>
        <begin position="89"/>
        <end position="105"/>
    </location>
</feature>
<evidence type="ECO:0000256" key="6">
    <source>
        <dbReference type="ARBA" id="ARBA00029447"/>
    </source>
</evidence>
<dbReference type="Gene3D" id="1.10.287.950">
    <property type="entry name" value="Methyl-accepting chemotaxis protein"/>
    <property type="match status" value="1"/>
</dbReference>
<dbReference type="PROSITE" id="PS50111">
    <property type="entry name" value="CHEMOTAXIS_TRANSDUC_2"/>
    <property type="match status" value="1"/>
</dbReference>
<evidence type="ECO:0000256" key="3">
    <source>
        <dbReference type="ARBA" id="ARBA00022989"/>
    </source>
</evidence>
<dbReference type="CDD" id="cd11386">
    <property type="entry name" value="MCP_signal"/>
    <property type="match status" value="1"/>
</dbReference>
<keyword evidence="2 8" id="KW-0812">Transmembrane</keyword>
<accession>A0A172WV39</accession>
<keyword evidence="3 8" id="KW-1133">Transmembrane helix</keyword>
<dbReference type="GO" id="GO:0006935">
    <property type="term" value="P:chemotaxis"/>
    <property type="evidence" value="ECO:0007669"/>
    <property type="project" value="InterPro"/>
</dbReference>
<evidence type="ECO:0000313" key="10">
    <source>
        <dbReference type="EMBL" id="ANF27272.1"/>
    </source>
</evidence>
<sequence length="499" mass="53776">MNSTTFTMQDHYRKADRIMLGVLWFLFVYALGLAAMSGSWAQAIVVGGGTALAMTVLNALISGERLMRCLIGAAFMVMTALHINQEHGMLEMHFGIFALLAFLVYYRDWLPIVVAAATIAVHHLAFFALQQQGAEVFLMPHGTWGEVFLHAFYVVLESAILIYLAIRGNAEAREGEALLSAAAEITRNPERIDLHHRSAASGPVGERFNHLLDQLSELVSAVVIDARGLDGTAGSLSAATRQMRDGADLQLGETAQMVDAMQQMSTAIEEVAGHADRAAQAAQAANAKAGQGRQSVATSRQEIAQLAHRIDGTDEVMQDLAAQSEQIGRVLEVIRSIAEQTNLLALNAAIEAARAGEQGRGFAVVADEVRNLAQKTATSTREIQEIITRLQQSSRKAADSMQVSRQSVARCVEDSQHTTVLLESMAQEIESISHMNELIAAATHEQTAVSSDIANHLQSVQQIAEQNAVDASKLEQDSVGLTALASRLGTLSGRFAVRS</sequence>
<evidence type="ECO:0000256" key="5">
    <source>
        <dbReference type="ARBA" id="ARBA00023224"/>
    </source>
</evidence>
<feature type="domain" description="Methyl-accepting transducer" evidence="9">
    <location>
        <begin position="225"/>
        <end position="461"/>
    </location>
</feature>
<keyword evidence="5 7" id="KW-0807">Transducer</keyword>
<dbReference type="Pfam" id="PF00015">
    <property type="entry name" value="MCPsignal"/>
    <property type="match status" value="1"/>
</dbReference>
<feature type="transmembrane region" description="Helical" evidence="8">
    <location>
        <begin position="112"/>
        <end position="129"/>
    </location>
</feature>
<comment type="similarity">
    <text evidence="6">Belongs to the methyl-accepting chemotaxis (MCP) protein family.</text>
</comment>
<evidence type="ECO:0000256" key="7">
    <source>
        <dbReference type="PROSITE-ProRule" id="PRU00284"/>
    </source>
</evidence>
<proteinExistence type="inferred from homology"/>
<dbReference type="InterPro" id="IPR004090">
    <property type="entry name" value="Chemotax_Me-accpt_rcpt"/>
</dbReference>
<feature type="transmembrane region" description="Helical" evidence="8">
    <location>
        <begin position="43"/>
        <end position="61"/>
    </location>
</feature>
<dbReference type="RefSeq" id="WP_064482347.1">
    <property type="nucleotide sequence ID" value="NZ_CP015641.1"/>
</dbReference>
<dbReference type="GO" id="GO:0016020">
    <property type="term" value="C:membrane"/>
    <property type="evidence" value="ECO:0007669"/>
    <property type="project" value="UniProtKB-SubCell"/>
</dbReference>
<protein>
    <submittedName>
        <fullName evidence="10">Chemotaxis protein</fullName>
    </submittedName>
</protein>
<reference evidence="10 11" key="1">
    <citation type="submission" date="2016-05" db="EMBL/GenBank/DDBJ databases">
        <title>Genome sequence of Pseudomonas stutzeri 273 and identification of the exopolysaccharide biosynthesis locus.</title>
        <authorList>
            <person name="Wu S."/>
            <person name="Sun C."/>
        </authorList>
    </citation>
    <scope>NUCLEOTIDE SEQUENCE [LARGE SCALE GENOMIC DNA]</scope>
    <source>
        <strain evidence="10 11">273</strain>
    </source>
</reference>
<evidence type="ECO:0000256" key="8">
    <source>
        <dbReference type="SAM" id="Phobius"/>
    </source>
</evidence>
<feature type="transmembrane region" description="Helical" evidence="8">
    <location>
        <begin position="18"/>
        <end position="37"/>
    </location>
</feature>
<dbReference type="SMART" id="SM00283">
    <property type="entry name" value="MA"/>
    <property type="match status" value="1"/>
</dbReference>
<feature type="transmembrane region" description="Helical" evidence="8">
    <location>
        <begin position="149"/>
        <end position="166"/>
    </location>
</feature>
<feature type="transmembrane region" description="Helical" evidence="8">
    <location>
        <begin position="66"/>
        <end position="83"/>
    </location>
</feature>
<evidence type="ECO:0000256" key="1">
    <source>
        <dbReference type="ARBA" id="ARBA00004141"/>
    </source>
</evidence>
<name>A0A172WV39_STUST</name>
<dbReference type="Proteomes" id="UP000077787">
    <property type="component" value="Chromosome"/>
</dbReference>
<dbReference type="GO" id="GO:0007165">
    <property type="term" value="P:signal transduction"/>
    <property type="evidence" value="ECO:0007669"/>
    <property type="project" value="UniProtKB-KW"/>
</dbReference>
<dbReference type="GO" id="GO:0004888">
    <property type="term" value="F:transmembrane signaling receptor activity"/>
    <property type="evidence" value="ECO:0007669"/>
    <property type="project" value="InterPro"/>
</dbReference>
<comment type="subcellular location">
    <subcellularLocation>
        <location evidence="1">Membrane</location>
        <topology evidence="1">Multi-pass membrane protein</topology>
    </subcellularLocation>
</comment>
<gene>
    <name evidence="10" type="ORF">PS273GM_20105</name>
</gene>
<dbReference type="PANTHER" id="PTHR32089:SF112">
    <property type="entry name" value="LYSOZYME-LIKE PROTEIN-RELATED"/>
    <property type="match status" value="1"/>
</dbReference>
<organism evidence="10 11">
    <name type="scientific">Stutzerimonas stutzeri</name>
    <name type="common">Pseudomonas stutzeri</name>
    <dbReference type="NCBI Taxonomy" id="316"/>
    <lineage>
        <taxon>Bacteria</taxon>
        <taxon>Pseudomonadati</taxon>
        <taxon>Pseudomonadota</taxon>
        <taxon>Gammaproteobacteria</taxon>
        <taxon>Pseudomonadales</taxon>
        <taxon>Pseudomonadaceae</taxon>
        <taxon>Stutzerimonas</taxon>
    </lineage>
</organism>
<dbReference type="OrthoDB" id="2489132at2"/>
<dbReference type="eggNOG" id="COG0840">
    <property type="taxonomic scope" value="Bacteria"/>
</dbReference>
<evidence type="ECO:0000256" key="4">
    <source>
        <dbReference type="ARBA" id="ARBA00023136"/>
    </source>
</evidence>
<evidence type="ECO:0000256" key="2">
    <source>
        <dbReference type="ARBA" id="ARBA00022692"/>
    </source>
</evidence>
<dbReference type="SUPFAM" id="SSF58104">
    <property type="entry name" value="Methyl-accepting chemotaxis protein (MCP) signaling domain"/>
    <property type="match status" value="1"/>
</dbReference>
<dbReference type="AlphaFoldDB" id="A0A172WV39"/>
<dbReference type="PANTHER" id="PTHR32089">
    <property type="entry name" value="METHYL-ACCEPTING CHEMOTAXIS PROTEIN MCPB"/>
    <property type="match status" value="1"/>
</dbReference>
<dbReference type="PRINTS" id="PR00260">
    <property type="entry name" value="CHEMTRNSDUCR"/>
</dbReference>
<dbReference type="FunFam" id="1.10.287.950:FF:000001">
    <property type="entry name" value="Methyl-accepting chemotaxis sensory transducer"/>
    <property type="match status" value="1"/>
</dbReference>
<evidence type="ECO:0000259" key="9">
    <source>
        <dbReference type="PROSITE" id="PS50111"/>
    </source>
</evidence>
<evidence type="ECO:0000313" key="11">
    <source>
        <dbReference type="Proteomes" id="UP000077787"/>
    </source>
</evidence>
<dbReference type="EMBL" id="CP015641">
    <property type="protein sequence ID" value="ANF27272.1"/>
    <property type="molecule type" value="Genomic_DNA"/>
</dbReference>